<protein>
    <submittedName>
        <fullName evidence="2">Uncharacterized protein</fullName>
    </submittedName>
</protein>
<evidence type="ECO:0000313" key="2">
    <source>
        <dbReference type="EMBL" id="GFH16297.1"/>
    </source>
</evidence>
<gene>
    <name evidence="2" type="ORF">HaLaN_12687</name>
</gene>
<dbReference type="EMBL" id="BLLF01000976">
    <property type="protein sequence ID" value="GFH16297.1"/>
    <property type="molecule type" value="Genomic_DNA"/>
</dbReference>
<comment type="caution">
    <text evidence="2">The sequence shown here is derived from an EMBL/GenBank/DDBJ whole genome shotgun (WGS) entry which is preliminary data.</text>
</comment>
<proteinExistence type="predicted"/>
<feature type="region of interest" description="Disordered" evidence="1">
    <location>
        <begin position="1"/>
        <end position="31"/>
    </location>
</feature>
<feature type="region of interest" description="Disordered" evidence="1">
    <location>
        <begin position="82"/>
        <end position="107"/>
    </location>
</feature>
<dbReference type="AlphaFoldDB" id="A0A699Z1B1"/>
<reference evidence="2 3" key="1">
    <citation type="submission" date="2020-02" db="EMBL/GenBank/DDBJ databases">
        <title>Draft genome sequence of Haematococcus lacustris strain NIES-144.</title>
        <authorList>
            <person name="Morimoto D."/>
            <person name="Nakagawa S."/>
            <person name="Yoshida T."/>
            <person name="Sawayama S."/>
        </authorList>
    </citation>
    <scope>NUCLEOTIDE SEQUENCE [LARGE SCALE GENOMIC DNA]</scope>
    <source>
        <strain evidence="2 3">NIES-144</strain>
    </source>
</reference>
<sequence>MGVPMKKRNSKDSLGNGLQVRRADLGTPRQQAPLVSKACKQVVSDNMCDNPCVAIDSTRRGHVRRRQPCCMACPRYGRPRCRVTRASSSQPPRMASCGAGTDETMAP</sequence>
<organism evidence="2 3">
    <name type="scientific">Haematococcus lacustris</name>
    <name type="common">Green alga</name>
    <name type="synonym">Haematococcus pluvialis</name>
    <dbReference type="NCBI Taxonomy" id="44745"/>
    <lineage>
        <taxon>Eukaryota</taxon>
        <taxon>Viridiplantae</taxon>
        <taxon>Chlorophyta</taxon>
        <taxon>core chlorophytes</taxon>
        <taxon>Chlorophyceae</taxon>
        <taxon>CS clade</taxon>
        <taxon>Chlamydomonadales</taxon>
        <taxon>Haematococcaceae</taxon>
        <taxon>Haematococcus</taxon>
    </lineage>
</organism>
<keyword evidence="3" id="KW-1185">Reference proteome</keyword>
<name>A0A699Z1B1_HAELA</name>
<evidence type="ECO:0000313" key="3">
    <source>
        <dbReference type="Proteomes" id="UP000485058"/>
    </source>
</evidence>
<accession>A0A699Z1B1</accession>
<evidence type="ECO:0000256" key="1">
    <source>
        <dbReference type="SAM" id="MobiDB-lite"/>
    </source>
</evidence>
<dbReference type="Proteomes" id="UP000485058">
    <property type="component" value="Unassembled WGS sequence"/>
</dbReference>